<dbReference type="EMBL" id="MPUH01000716">
    <property type="protein sequence ID" value="OMJ74999.1"/>
    <property type="molecule type" value="Genomic_DNA"/>
</dbReference>
<proteinExistence type="predicted"/>
<keyword evidence="2" id="KW-1185">Reference proteome</keyword>
<protein>
    <submittedName>
        <fullName evidence="1">Uncharacterized protein</fullName>
    </submittedName>
</protein>
<comment type="caution">
    <text evidence="1">The sequence shown here is derived from an EMBL/GenBank/DDBJ whole genome shotgun (WGS) entry which is preliminary data.</text>
</comment>
<organism evidence="1 2">
    <name type="scientific">Stentor coeruleus</name>
    <dbReference type="NCBI Taxonomy" id="5963"/>
    <lineage>
        <taxon>Eukaryota</taxon>
        <taxon>Sar</taxon>
        <taxon>Alveolata</taxon>
        <taxon>Ciliophora</taxon>
        <taxon>Postciliodesmatophora</taxon>
        <taxon>Heterotrichea</taxon>
        <taxon>Heterotrichida</taxon>
        <taxon>Stentoridae</taxon>
        <taxon>Stentor</taxon>
    </lineage>
</organism>
<evidence type="ECO:0000313" key="1">
    <source>
        <dbReference type="EMBL" id="OMJ74999.1"/>
    </source>
</evidence>
<accession>A0A1R2BE09</accession>
<evidence type="ECO:0000313" key="2">
    <source>
        <dbReference type="Proteomes" id="UP000187209"/>
    </source>
</evidence>
<dbReference type="Proteomes" id="UP000187209">
    <property type="component" value="Unassembled WGS sequence"/>
</dbReference>
<sequence length="199" mass="23569">MKYFSLDNNLKQVKSFIPNSIQKTSAPGTHKKGRSTCESTEILSQFLDKSLDKSPRKDNIRCTLIRRIIKLIRSVNKCKIKISLNPKSLKLLKIISANIDELSKLVNKKNLPYIENKTNKKYKSYNDSYCRIFFSNNVIRELYFVYIDYIFTSRTFEERCKDLNIYCCKDKRIRSSRCTKKWEKLKNILLKEPMEHFGV</sequence>
<dbReference type="AlphaFoldDB" id="A0A1R2BE09"/>
<reference evidence="1 2" key="1">
    <citation type="submission" date="2016-11" db="EMBL/GenBank/DDBJ databases">
        <title>The macronuclear genome of Stentor coeruleus: a giant cell with tiny introns.</title>
        <authorList>
            <person name="Slabodnick M."/>
            <person name="Ruby J.G."/>
            <person name="Reiff S.B."/>
            <person name="Swart E.C."/>
            <person name="Gosai S."/>
            <person name="Prabakaran S."/>
            <person name="Witkowska E."/>
            <person name="Larue G.E."/>
            <person name="Fisher S."/>
            <person name="Freeman R.M."/>
            <person name="Gunawardena J."/>
            <person name="Chu W."/>
            <person name="Stover N.A."/>
            <person name="Gregory B.D."/>
            <person name="Nowacki M."/>
            <person name="Derisi J."/>
            <person name="Roy S.W."/>
            <person name="Marshall W.F."/>
            <person name="Sood P."/>
        </authorList>
    </citation>
    <scope>NUCLEOTIDE SEQUENCE [LARGE SCALE GENOMIC DNA]</scope>
    <source>
        <strain evidence="1">WM001</strain>
    </source>
</reference>
<gene>
    <name evidence="1" type="ORF">SteCoe_25958</name>
</gene>
<name>A0A1R2BE09_9CILI</name>